<accession>A0A9P5NJF4</accession>
<dbReference type="InterPro" id="IPR032675">
    <property type="entry name" value="LRR_dom_sf"/>
</dbReference>
<dbReference type="OrthoDB" id="2981824at2759"/>
<evidence type="ECO:0000313" key="2">
    <source>
        <dbReference type="Proteomes" id="UP000724874"/>
    </source>
</evidence>
<dbReference type="Gene3D" id="3.80.10.10">
    <property type="entry name" value="Ribonuclease Inhibitor"/>
    <property type="match status" value="1"/>
</dbReference>
<keyword evidence="2" id="KW-1185">Reference proteome</keyword>
<name>A0A9P5NJF4_GYMJU</name>
<sequence>MHCSAPLIISAVCKRWREIAFDIPDLWTTPKIYLYSSKKVALQQRLLSAWLARSGRRPLDISVAHTNSFQYELPLSNPSFIETIIKSAVHLRTLNLCLGSGLSSQFFTGLVCLPALEGLQLWAPELDEDEEDLYRVEFSLPKLPSLKYFRTNIHCVLAKFQDFANLRVCHLVSVTMDEALEFMRAATKVETCIFRDVYPTAQTSEPGEDLTHYDLKDLEIQPVALTNTQAMKLLFRRLIVPSLHRFAYNTQKVNGPAHFLWMIFFRSWFDQSVTAR</sequence>
<reference evidence="1" key="1">
    <citation type="submission" date="2020-11" db="EMBL/GenBank/DDBJ databases">
        <authorList>
            <consortium name="DOE Joint Genome Institute"/>
            <person name="Ahrendt S."/>
            <person name="Riley R."/>
            <person name="Andreopoulos W."/>
            <person name="LaButti K."/>
            <person name="Pangilinan J."/>
            <person name="Ruiz-duenas F.J."/>
            <person name="Barrasa J.M."/>
            <person name="Sanchez-Garcia M."/>
            <person name="Camarero S."/>
            <person name="Miyauchi S."/>
            <person name="Serrano A."/>
            <person name="Linde D."/>
            <person name="Babiker R."/>
            <person name="Drula E."/>
            <person name="Ayuso-Fernandez I."/>
            <person name="Pacheco R."/>
            <person name="Padilla G."/>
            <person name="Ferreira P."/>
            <person name="Barriuso J."/>
            <person name="Kellner H."/>
            <person name="Castanera R."/>
            <person name="Alfaro M."/>
            <person name="Ramirez L."/>
            <person name="Pisabarro A.G."/>
            <person name="Kuo A."/>
            <person name="Tritt A."/>
            <person name="Lipzen A."/>
            <person name="He G."/>
            <person name="Yan M."/>
            <person name="Ng V."/>
            <person name="Cullen D."/>
            <person name="Martin F."/>
            <person name="Rosso M.-N."/>
            <person name="Henrissat B."/>
            <person name="Hibbett D."/>
            <person name="Martinez A.T."/>
            <person name="Grigoriev I.V."/>
        </authorList>
    </citation>
    <scope>NUCLEOTIDE SEQUENCE</scope>
    <source>
        <strain evidence="1">AH 44721</strain>
    </source>
</reference>
<gene>
    <name evidence="1" type="ORF">CPB84DRAFT_1783937</name>
</gene>
<comment type="caution">
    <text evidence="1">The sequence shown here is derived from an EMBL/GenBank/DDBJ whole genome shotgun (WGS) entry which is preliminary data.</text>
</comment>
<dbReference type="AlphaFoldDB" id="A0A9P5NJF4"/>
<protein>
    <recommendedName>
        <fullName evidence="3">F-box domain-containing protein</fullName>
    </recommendedName>
</protein>
<dbReference type="Proteomes" id="UP000724874">
    <property type="component" value="Unassembled WGS sequence"/>
</dbReference>
<evidence type="ECO:0000313" key="1">
    <source>
        <dbReference type="EMBL" id="KAF8891966.1"/>
    </source>
</evidence>
<evidence type="ECO:0008006" key="3">
    <source>
        <dbReference type="Google" id="ProtNLM"/>
    </source>
</evidence>
<feature type="non-terminal residue" evidence="1">
    <location>
        <position position="1"/>
    </location>
</feature>
<dbReference type="EMBL" id="JADNYJ010000070">
    <property type="protein sequence ID" value="KAF8891966.1"/>
    <property type="molecule type" value="Genomic_DNA"/>
</dbReference>
<proteinExistence type="predicted"/>
<organism evidence="1 2">
    <name type="scientific">Gymnopilus junonius</name>
    <name type="common">Spectacular rustgill mushroom</name>
    <name type="synonym">Gymnopilus spectabilis subsp. junonius</name>
    <dbReference type="NCBI Taxonomy" id="109634"/>
    <lineage>
        <taxon>Eukaryota</taxon>
        <taxon>Fungi</taxon>
        <taxon>Dikarya</taxon>
        <taxon>Basidiomycota</taxon>
        <taxon>Agaricomycotina</taxon>
        <taxon>Agaricomycetes</taxon>
        <taxon>Agaricomycetidae</taxon>
        <taxon>Agaricales</taxon>
        <taxon>Agaricineae</taxon>
        <taxon>Hymenogastraceae</taxon>
        <taxon>Gymnopilus</taxon>
    </lineage>
</organism>